<proteinExistence type="predicted"/>
<dbReference type="EMBL" id="DF973516">
    <property type="protein sequence ID" value="GAU33113.1"/>
    <property type="molecule type" value="Genomic_DNA"/>
</dbReference>
<feature type="compositionally biased region" description="Polar residues" evidence="1">
    <location>
        <begin position="58"/>
        <end position="67"/>
    </location>
</feature>
<reference evidence="3" key="1">
    <citation type="journal article" date="2017" name="Front. Plant Sci.">
        <title>Climate Clever Clovers: New Paradigm to Reduce the Environmental Footprint of Ruminants by Breeding Low Methanogenic Forages Utilizing Haplotype Variation.</title>
        <authorList>
            <person name="Kaur P."/>
            <person name="Appels R."/>
            <person name="Bayer P.E."/>
            <person name="Keeble-Gagnere G."/>
            <person name="Wang J."/>
            <person name="Hirakawa H."/>
            <person name="Shirasawa K."/>
            <person name="Vercoe P."/>
            <person name="Stefanova K."/>
            <person name="Durmic Z."/>
            <person name="Nichols P."/>
            <person name="Revell C."/>
            <person name="Isobe S.N."/>
            <person name="Edwards D."/>
            <person name="Erskine W."/>
        </authorList>
    </citation>
    <scope>NUCLEOTIDE SEQUENCE [LARGE SCALE GENOMIC DNA]</scope>
    <source>
        <strain evidence="3">cv. Daliak</strain>
    </source>
</reference>
<evidence type="ECO:0000313" key="2">
    <source>
        <dbReference type="EMBL" id="GAU33113.1"/>
    </source>
</evidence>
<gene>
    <name evidence="2" type="ORF">TSUD_259640</name>
</gene>
<accession>A0A2Z6MTL1</accession>
<organism evidence="2 3">
    <name type="scientific">Trifolium subterraneum</name>
    <name type="common">Subterranean clover</name>
    <dbReference type="NCBI Taxonomy" id="3900"/>
    <lineage>
        <taxon>Eukaryota</taxon>
        <taxon>Viridiplantae</taxon>
        <taxon>Streptophyta</taxon>
        <taxon>Embryophyta</taxon>
        <taxon>Tracheophyta</taxon>
        <taxon>Spermatophyta</taxon>
        <taxon>Magnoliopsida</taxon>
        <taxon>eudicotyledons</taxon>
        <taxon>Gunneridae</taxon>
        <taxon>Pentapetalae</taxon>
        <taxon>rosids</taxon>
        <taxon>fabids</taxon>
        <taxon>Fabales</taxon>
        <taxon>Fabaceae</taxon>
        <taxon>Papilionoideae</taxon>
        <taxon>50 kb inversion clade</taxon>
        <taxon>NPAAA clade</taxon>
        <taxon>Hologalegina</taxon>
        <taxon>IRL clade</taxon>
        <taxon>Trifolieae</taxon>
        <taxon>Trifolium</taxon>
    </lineage>
</organism>
<evidence type="ECO:0000256" key="1">
    <source>
        <dbReference type="SAM" id="MobiDB-lite"/>
    </source>
</evidence>
<name>A0A2Z6MTL1_TRISU</name>
<evidence type="ECO:0000313" key="3">
    <source>
        <dbReference type="Proteomes" id="UP000242715"/>
    </source>
</evidence>
<feature type="compositionally biased region" description="Basic and acidic residues" evidence="1">
    <location>
        <begin position="180"/>
        <end position="194"/>
    </location>
</feature>
<keyword evidence="3" id="KW-1185">Reference proteome</keyword>
<dbReference type="Proteomes" id="UP000242715">
    <property type="component" value="Unassembled WGS sequence"/>
</dbReference>
<protein>
    <submittedName>
        <fullName evidence="2">Uncharacterized protein</fullName>
    </submittedName>
</protein>
<dbReference type="AlphaFoldDB" id="A0A2Z6MTL1"/>
<sequence length="201" mass="22353">MKNGILRLPLKATELISFEDNDDELFEDNDDELFALLRIFGMAPISVVERNAIRNQRKTGLNSTSKTIPAEVRPSSSTDPLGQEKEYSSTQLDHFKRQKVSLGNASYSSERMASGTPNAPLATTVIHNHDNLFPQSEILNFAGPTEASKVVSLGLEKIFDACENANTLLNDAQQSLEEVRKKHSNLEEPNKAVDEFNQSFN</sequence>
<feature type="region of interest" description="Disordered" evidence="1">
    <location>
        <begin position="58"/>
        <end position="90"/>
    </location>
</feature>
<feature type="region of interest" description="Disordered" evidence="1">
    <location>
        <begin position="180"/>
        <end position="201"/>
    </location>
</feature>